<sequence>MASSLAYDVLVQPDLRELIFAYQAGVSCTLHHMLALYHQKLDQVQYLYHPDLSELVDPIRLRGYMLCRLIREGYCDEANELLDTFPGSNDIRLPSRLAPLLRWTIDSAAKHRNLALIKRLHARGLGAASVRAMDLAAEHGDLAIVEFLHTHRREGCSKIAFKKAKKHKEVLAFLKANRPNDARIRPPVYGEPKVPLSHVLTCAIQ</sequence>
<dbReference type="AlphaFoldDB" id="T0PXI0"/>
<organism evidence="1 2">
    <name type="scientific">Saprolegnia diclina (strain VS20)</name>
    <dbReference type="NCBI Taxonomy" id="1156394"/>
    <lineage>
        <taxon>Eukaryota</taxon>
        <taxon>Sar</taxon>
        <taxon>Stramenopiles</taxon>
        <taxon>Oomycota</taxon>
        <taxon>Saprolegniomycetes</taxon>
        <taxon>Saprolegniales</taxon>
        <taxon>Saprolegniaceae</taxon>
        <taxon>Saprolegnia</taxon>
    </lineage>
</organism>
<dbReference type="InterPro" id="IPR052050">
    <property type="entry name" value="SecEffector_AnkRepeat"/>
</dbReference>
<dbReference type="Proteomes" id="UP000030762">
    <property type="component" value="Unassembled WGS sequence"/>
</dbReference>
<dbReference type="InParanoid" id="T0PXI0"/>
<gene>
    <name evidence="1" type="ORF">SDRG_12094</name>
</gene>
<dbReference type="OrthoDB" id="10341359at2759"/>
<proteinExistence type="predicted"/>
<dbReference type="OMA" id="REGYCDE"/>
<dbReference type="PANTHER" id="PTHR46586:SF3">
    <property type="entry name" value="ANKYRIN REPEAT-CONTAINING PROTEIN"/>
    <property type="match status" value="1"/>
</dbReference>
<evidence type="ECO:0000313" key="2">
    <source>
        <dbReference type="Proteomes" id="UP000030762"/>
    </source>
</evidence>
<name>T0PXI0_SAPDV</name>
<reference evidence="1 2" key="1">
    <citation type="submission" date="2012-04" db="EMBL/GenBank/DDBJ databases">
        <title>The Genome Sequence of Saprolegnia declina VS20.</title>
        <authorList>
            <consortium name="The Broad Institute Genome Sequencing Platform"/>
            <person name="Russ C."/>
            <person name="Nusbaum C."/>
            <person name="Tyler B."/>
            <person name="van West P."/>
            <person name="Dieguez-Uribeondo J."/>
            <person name="de Bruijn I."/>
            <person name="Tripathy S."/>
            <person name="Jiang R."/>
            <person name="Young S.K."/>
            <person name="Zeng Q."/>
            <person name="Gargeya S."/>
            <person name="Fitzgerald M."/>
            <person name="Haas B."/>
            <person name="Abouelleil A."/>
            <person name="Alvarado L."/>
            <person name="Arachchi H.M."/>
            <person name="Berlin A."/>
            <person name="Chapman S.B."/>
            <person name="Goldberg J."/>
            <person name="Griggs A."/>
            <person name="Gujja S."/>
            <person name="Hansen M."/>
            <person name="Howarth C."/>
            <person name="Imamovic A."/>
            <person name="Larimer J."/>
            <person name="McCowen C."/>
            <person name="Montmayeur A."/>
            <person name="Murphy C."/>
            <person name="Neiman D."/>
            <person name="Pearson M."/>
            <person name="Priest M."/>
            <person name="Roberts A."/>
            <person name="Saif S."/>
            <person name="Shea T."/>
            <person name="Sisk P."/>
            <person name="Sykes S."/>
            <person name="Wortman J."/>
            <person name="Nusbaum C."/>
            <person name="Birren B."/>
        </authorList>
    </citation>
    <scope>NUCLEOTIDE SEQUENCE [LARGE SCALE GENOMIC DNA]</scope>
    <source>
        <strain evidence="1 2">VS20</strain>
    </source>
</reference>
<protein>
    <submittedName>
        <fullName evidence="1">Uncharacterized protein</fullName>
    </submittedName>
</protein>
<dbReference type="EMBL" id="JH767177">
    <property type="protein sequence ID" value="EQC30244.1"/>
    <property type="molecule type" value="Genomic_DNA"/>
</dbReference>
<accession>T0PXI0</accession>
<dbReference type="RefSeq" id="XP_008616376.1">
    <property type="nucleotide sequence ID" value="XM_008618154.1"/>
</dbReference>
<evidence type="ECO:0000313" key="1">
    <source>
        <dbReference type="EMBL" id="EQC30244.1"/>
    </source>
</evidence>
<dbReference type="GeneID" id="19952821"/>
<dbReference type="SUPFAM" id="SSF140860">
    <property type="entry name" value="Pseudo ankyrin repeat-like"/>
    <property type="match status" value="1"/>
</dbReference>
<keyword evidence="2" id="KW-1185">Reference proteome</keyword>
<dbReference type="PANTHER" id="PTHR46586">
    <property type="entry name" value="ANKYRIN REPEAT-CONTAINING PROTEIN"/>
    <property type="match status" value="1"/>
</dbReference>
<dbReference type="VEuPathDB" id="FungiDB:SDRG_12094"/>